<evidence type="ECO:0000256" key="1">
    <source>
        <dbReference type="ARBA" id="ARBA00004196"/>
    </source>
</evidence>
<dbReference type="RefSeq" id="WP_118448419.1">
    <property type="nucleotide sequence ID" value="NZ_CABJDM010000002.1"/>
</dbReference>
<comment type="subcellular location">
    <subcellularLocation>
        <location evidence="1">Cell envelope</location>
    </subcellularLocation>
</comment>
<organism evidence="6 7">
    <name type="scientific">Butyricimonas virosa</name>
    <dbReference type="NCBI Taxonomy" id="544645"/>
    <lineage>
        <taxon>Bacteria</taxon>
        <taxon>Pseudomonadati</taxon>
        <taxon>Bacteroidota</taxon>
        <taxon>Bacteroidia</taxon>
        <taxon>Bacteroidales</taxon>
        <taxon>Odoribacteraceae</taxon>
        <taxon>Butyricimonas</taxon>
    </lineage>
</organism>
<dbReference type="InterPro" id="IPR036249">
    <property type="entry name" value="Thioredoxin-like_sf"/>
</dbReference>
<proteinExistence type="predicted"/>
<evidence type="ECO:0000256" key="3">
    <source>
        <dbReference type="ARBA" id="ARBA00023157"/>
    </source>
</evidence>
<dbReference type="AlphaFoldDB" id="A0A415QQ26"/>
<dbReference type="InterPro" id="IPR013766">
    <property type="entry name" value="Thioredoxin_domain"/>
</dbReference>
<dbReference type="CDD" id="cd02966">
    <property type="entry name" value="TlpA_like_family"/>
    <property type="match status" value="1"/>
</dbReference>
<reference evidence="6 7" key="1">
    <citation type="submission" date="2018-08" db="EMBL/GenBank/DDBJ databases">
        <title>A genome reference for cultivated species of the human gut microbiota.</title>
        <authorList>
            <person name="Zou Y."/>
            <person name="Xue W."/>
            <person name="Luo G."/>
        </authorList>
    </citation>
    <scope>NUCLEOTIDE SEQUENCE [LARGE SCALE GENOMIC DNA]</scope>
    <source>
        <strain evidence="6 7">AF34-33</strain>
    </source>
</reference>
<evidence type="ECO:0000313" key="6">
    <source>
        <dbReference type="EMBL" id="RHM46779.1"/>
    </source>
</evidence>
<dbReference type="SUPFAM" id="SSF52833">
    <property type="entry name" value="Thioredoxin-like"/>
    <property type="match status" value="1"/>
</dbReference>
<dbReference type="GO" id="GO:0030313">
    <property type="term" value="C:cell envelope"/>
    <property type="evidence" value="ECO:0007669"/>
    <property type="project" value="UniProtKB-SubCell"/>
</dbReference>
<keyword evidence="4" id="KW-0676">Redox-active center</keyword>
<feature type="domain" description="Thioredoxin" evidence="5">
    <location>
        <begin position="27"/>
        <end position="167"/>
    </location>
</feature>
<accession>A0A415QQ26</accession>
<dbReference type="GO" id="GO:0016491">
    <property type="term" value="F:oxidoreductase activity"/>
    <property type="evidence" value="ECO:0007669"/>
    <property type="project" value="InterPro"/>
</dbReference>
<evidence type="ECO:0000259" key="5">
    <source>
        <dbReference type="PROSITE" id="PS51352"/>
    </source>
</evidence>
<dbReference type="InterPro" id="IPR013740">
    <property type="entry name" value="Redoxin"/>
</dbReference>
<dbReference type="Gene3D" id="3.40.30.10">
    <property type="entry name" value="Glutaredoxin"/>
    <property type="match status" value="1"/>
</dbReference>
<dbReference type="EMBL" id="QRPV01000002">
    <property type="protein sequence ID" value="RHM46779.1"/>
    <property type="molecule type" value="Genomic_DNA"/>
</dbReference>
<dbReference type="PANTHER" id="PTHR42852:SF6">
    <property type="entry name" value="THIOL:DISULFIDE INTERCHANGE PROTEIN DSBE"/>
    <property type="match status" value="1"/>
</dbReference>
<gene>
    <name evidence="6" type="ORF">DWZ68_02065</name>
</gene>
<name>A0A415QQ26_9BACT</name>
<dbReference type="GO" id="GO:0017004">
    <property type="term" value="P:cytochrome complex assembly"/>
    <property type="evidence" value="ECO:0007669"/>
    <property type="project" value="UniProtKB-KW"/>
</dbReference>
<protein>
    <submittedName>
        <fullName evidence="6">TlpA family protein disulfide reductase</fullName>
    </submittedName>
</protein>
<dbReference type="InterPro" id="IPR050553">
    <property type="entry name" value="Thioredoxin_ResA/DsbE_sf"/>
</dbReference>
<evidence type="ECO:0000256" key="2">
    <source>
        <dbReference type="ARBA" id="ARBA00022748"/>
    </source>
</evidence>
<comment type="caution">
    <text evidence="6">The sequence shown here is derived from an EMBL/GenBank/DDBJ whole genome shotgun (WGS) entry which is preliminary data.</text>
</comment>
<evidence type="ECO:0000256" key="4">
    <source>
        <dbReference type="ARBA" id="ARBA00023284"/>
    </source>
</evidence>
<dbReference type="InterPro" id="IPR017937">
    <property type="entry name" value="Thioredoxin_CS"/>
</dbReference>
<dbReference type="Proteomes" id="UP000286038">
    <property type="component" value="Unassembled WGS sequence"/>
</dbReference>
<dbReference type="PROSITE" id="PS00194">
    <property type="entry name" value="THIOREDOXIN_1"/>
    <property type="match status" value="1"/>
</dbReference>
<keyword evidence="3" id="KW-1015">Disulfide bond</keyword>
<dbReference type="Pfam" id="PF08534">
    <property type="entry name" value="Redoxin"/>
    <property type="match status" value="1"/>
</dbReference>
<evidence type="ECO:0000313" key="7">
    <source>
        <dbReference type="Proteomes" id="UP000286038"/>
    </source>
</evidence>
<keyword evidence="2" id="KW-0201">Cytochrome c-type biogenesis</keyword>
<dbReference type="PANTHER" id="PTHR42852">
    <property type="entry name" value="THIOL:DISULFIDE INTERCHANGE PROTEIN DSBE"/>
    <property type="match status" value="1"/>
</dbReference>
<sequence length="167" mass="19346">MVLKSFFYSIFLFLLSGNIYAEGDKVLKEGDLIPDFKCKNVNGKEFSLRNLKGKYVFIDVWASWCPPCRSEIPHMRILEEKLAKKKIVFVSISVDRVKKEWEEMVKELKMEGLQLYIGRDEAFLNAFGVKTIPRFILVDKKGRIVNLKMPRPSNPETLEILMALKGI</sequence>
<dbReference type="PROSITE" id="PS51352">
    <property type="entry name" value="THIOREDOXIN_2"/>
    <property type="match status" value="1"/>
</dbReference>